<proteinExistence type="predicted"/>
<reference evidence="2" key="1">
    <citation type="journal article" date="2020" name="Phytopathology">
        <title>Genome Sequence Resources of Colletotrichum truncatum, C. plurivorum, C. musicola, and C. sojae: Four Species Pathogenic to Soybean (Glycine max).</title>
        <authorList>
            <person name="Rogerio F."/>
            <person name="Boufleur T.R."/>
            <person name="Ciampi-Guillardi M."/>
            <person name="Sukno S.A."/>
            <person name="Thon M.R."/>
            <person name="Massola Junior N.S."/>
            <person name="Baroncelli R."/>
        </authorList>
    </citation>
    <scope>NUCLEOTIDE SEQUENCE</scope>
    <source>
        <strain evidence="2">LFN0074</strain>
    </source>
</reference>
<dbReference type="AlphaFoldDB" id="A0A8H6MSM2"/>
<dbReference type="OrthoDB" id="5105496at2759"/>
<feature type="region of interest" description="Disordered" evidence="1">
    <location>
        <begin position="224"/>
        <end position="250"/>
    </location>
</feature>
<evidence type="ECO:0000313" key="3">
    <source>
        <dbReference type="Proteomes" id="UP000639643"/>
    </source>
</evidence>
<dbReference type="Proteomes" id="UP000639643">
    <property type="component" value="Unassembled WGS sequence"/>
</dbReference>
<gene>
    <name evidence="2" type="ORF">CMUS01_14311</name>
</gene>
<name>A0A8H6MSM2_9PEZI</name>
<accession>A0A8H6MSM2</accession>
<organism evidence="2 3">
    <name type="scientific">Colletotrichum musicola</name>
    <dbReference type="NCBI Taxonomy" id="2175873"/>
    <lineage>
        <taxon>Eukaryota</taxon>
        <taxon>Fungi</taxon>
        <taxon>Dikarya</taxon>
        <taxon>Ascomycota</taxon>
        <taxon>Pezizomycotina</taxon>
        <taxon>Sordariomycetes</taxon>
        <taxon>Hypocreomycetidae</taxon>
        <taxon>Glomerellales</taxon>
        <taxon>Glomerellaceae</taxon>
        <taxon>Colletotrichum</taxon>
        <taxon>Colletotrichum orchidearum species complex</taxon>
    </lineage>
</organism>
<dbReference type="EMBL" id="WIGM01001015">
    <property type="protein sequence ID" value="KAF6806656.1"/>
    <property type="molecule type" value="Genomic_DNA"/>
</dbReference>
<keyword evidence="3" id="KW-1185">Reference proteome</keyword>
<feature type="compositionally biased region" description="Polar residues" evidence="1">
    <location>
        <begin position="234"/>
        <end position="244"/>
    </location>
</feature>
<protein>
    <submittedName>
        <fullName evidence="2">Uncharacterized protein</fullName>
    </submittedName>
</protein>
<comment type="caution">
    <text evidence="2">The sequence shown here is derived from an EMBL/GenBank/DDBJ whole genome shotgun (WGS) entry which is preliminary data.</text>
</comment>
<evidence type="ECO:0000313" key="2">
    <source>
        <dbReference type="EMBL" id="KAF6806656.1"/>
    </source>
</evidence>
<evidence type="ECO:0000256" key="1">
    <source>
        <dbReference type="SAM" id="MobiDB-lite"/>
    </source>
</evidence>
<sequence length="835" mass="94451">MGSLSFNKLRVMYKLYKTTGKAIYALLDPSERLVNVKFDNAVAIAQDLVDALRREQRDALFPLIERAIKLRKDCLPYFKHSVKEGHMTYIRFLEKVQQHLRMAHNNDATNPSADIDEHEPVVDLKKELQPVADVTEEMQPVVNIKQELQGTDQGQSTKAERLGDREAGYANGMTLDQIDFLSFLEALMALVEKAAKLWKPDEKLPIGVAASSEQLINLASLLDEEEREKRETQRGSTPWATTTSRDGEKSYPKLAKGWVDALERAEDRGEAWRKLAALPVNFANYLNLLYFLPDPRSHQRLANPAYREPLSDAFPRHLRASHMPHAFALLSRGLDAFQNYRGEPDQISPADLPLVTIIGLYFFSLVLAKDAMLQPALMHDARNTVCAQLDECLAILPRLIRDKCFSDEQAEAFRDRATSMKHWAHACREPISLGDIHVYARVYWTWWYGQLIASNSRLLQTFLYLCEKRHLEAAVDQGATGLGGVGDNDDEDNNNEDDDERLLKALLEDSRVAPLLLKNGRPQTVLECITALQDWCFISTNDGETISLSSAPNTETESRQKMVERSCLRRRTSLLSQEIMDTRHMGLHIDIRTRLCERGDKADVDAALERYLIRETTAPNCLQLEQALCTTLQKLPVWADICVQNVLTKLHSNEKWQKAILENFDHGIHAVCNKNATSPAYGTIKLSLLEPAIIRAALGFPGYNDSLKSALAGAIAGAVGWKVSWNEELFQETMPGWKNIFQAFEIKELSEEHDIQVDTCIMCLMPLDLEKGRRPKNKKARKLLQQQRSRQWSEAVGAIFKNFMNEARPVFEQAYGKKASTTPGGIEVPIGRMAI</sequence>